<gene>
    <name evidence="1" type="ORF">A2V68_01080</name>
</gene>
<dbReference type="EMBL" id="META01000003">
    <property type="protein sequence ID" value="OGB74331.1"/>
    <property type="molecule type" value="Genomic_DNA"/>
</dbReference>
<sequence>MSYKKVSLILFLVLAGFGIWSLVNVLGDAGHSGATPSLASGSSFLPFDYIKEEPTIQEELSEAKARALTWRGDASLVAISMRFADGLGYDFLSHYNYVFQSPTESRRYLIVSNPRISGQVEQTYGNSDLFDNTMPGGWQEEFMKINFVQALEIVERSGGYSFRIDHPNDYTVTLLLIRPESAVLSWYVSYADGANAEEQSWQVNATSGVVEAQ</sequence>
<evidence type="ECO:0000313" key="2">
    <source>
        <dbReference type="Proteomes" id="UP000176651"/>
    </source>
</evidence>
<organism evidence="1 2">
    <name type="scientific">candidate division Kazan bacterium RBG_13_50_9</name>
    <dbReference type="NCBI Taxonomy" id="1798535"/>
    <lineage>
        <taxon>Bacteria</taxon>
        <taxon>Bacteria division Kazan-3B-28</taxon>
    </lineage>
</organism>
<dbReference type="AlphaFoldDB" id="A0A1F4NSB2"/>
<dbReference type="STRING" id="1798535.A2V68_01080"/>
<dbReference type="Proteomes" id="UP000176651">
    <property type="component" value="Unassembled WGS sequence"/>
</dbReference>
<protein>
    <submittedName>
        <fullName evidence="1">Uncharacterized protein</fullName>
    </submittedName>
</protein>
<evidence type="ECO:0000313" key="1">
    <source>
        <dbReference type="EMBL" id="OGB74331.1"/>
    </source>
</evidence>
<name>A0A1F4NSB2_UNCK3</name>
<proteinExistence type="predicted"/>
<reference evidence="1 2" key="1">
    <citation type="journal article" date="2016" name="Nat. Commun.">
        <title>Thousands of microbial genomes shed light on interconnected biogeochemical processes in an aquifer system.</title>
        <authorList>
            <person name="Anantharaman K."/>
            <person name="Brown C.T."/>
            <person name="Hug L.A."/>
            <person name="Sharon I."/>
            <person name="Castelle C.J."/>
            <person name="Probst A.J."/>
            <person name="Thomas B.C."/>
            <person name="Singh A."/>
            <person name="Wilkins M.J."/>
            <person name="Karaoz U."/>
            <person name="Brodie E.L."/>
            <person name="Williams K.H."/>
            <person name="Hubbard S.S."/>
            <person name="Banfield J.F."/>
        </authorList>
    </citation>
    <scope>NUCLEOTIDE SEQUENCE [LARGE SCALE GENOMIC DNA]</scope>
</reference>
<comment type="caution">
    <text evidence="1">The sequence shown here is derived from an EMBL/GenBank/DDBJ whole genome shotgun (WGS) entry which is preliminary data.</text>
</comment>
<accession>A0A1F4NSB2</accession>